<dbReference type="GO" id="GO:0075732">
    <property type="term" value="P:viral penetration into host nucleus"/>
    <property type="evidence" value="ECO:0007669"/>
    <property type="project" value="UniProtKB-KW"/>
</dbReference>
<reference evidence="8" key="1">
    <citation type="submission" date="2004-06" db="EMBL/GenBank/DDBJ databases">
        <authorList>
            <person name="Schrenzel M.D."/>
            <person name="Oaks L.J."/>
            <person name="Rotstein D."/>
            <person name="Snook E."/>
            <person name="Maalouf G.A."/>
            <person name="Rideout B."/>
        </authorList>
    </citation>
    <scope>NUCLEOTIDE SEQUENCE</scope>
</reference>
<keyword evidence="3" id="KW-1048">Host nucleus</keyword>
<evidence type="ECO:0000256" key="1">
    <source>
        <dbReference type="ARBA" id="ARBA00005746"/>
    </source>
</evidence>
<dbReference type="EMBL" id="AY683541">
    <property type="protein sequence ID" value="AAV90963.1"/>
    <property type="molecule type" value="Genomic_DNA"/>
</dbReference>
<keyword evidence="6" id="KW-0238">DNA-binding</keyword>
<evidence type="ECO:0000256" key="4">
    <source>
        <dbReference type="ARBA" id="ARBA00022844"/>
    </source>
</evidence>
<keyword evidence="2" id="KW-1163">Viral penetration into host nucleus</keyword>
<reference evidence="8" key="2">
    <citation type="journal article" date="2005" name="J. Clin. Microbiol.">
        <title>Characterization of a new species of adenovirus in falcons.</title>
        <authorList>
            <person name="Schrenzel M."/>
            <person name="Oaks J.L."/>
            <person name="Rotstein D."/>
            <person name="Maalouf G."/>
            <person name="Snook E."/>
            <person name="Sandfort C."/>
            <person name="Rideout B."/>
        </authorList>
    </citation>
    <scope>NUCLEOTIDE SEQUENCE</scope>
</reference>
<sequence>MSILISPSDNRGWGAGIRRRSRSSMRGVGVVARRPLTLRGLLGLGVRRTRRRRYSRRIMVVVPEFFLLTTTRLVGRSDCRRRRR</sequence>
<evidence type="ECO:0000256" key="2">
    <source>
        <dbReference type="ARBA" id="ARBA00022524"/>
    </source>
</evidence>
<keyword evidence="4" id="KW-0946">Virion</keyword>
<dbReference type="GO" id="GO:0046718">
    <property type="term" value="P:symbiont entry into host cell"/>
    <property type="evidence" value="ECO:0007669"/>
    <property type="project" value="UniProtKB-KW"/>
</dbReference>
<keyword evidence="5" id="KW-0426">Late protein</keyword>
<evidence type="ECO:0000256" key="5">
    <source>
        <dbReference type="ARBA" id="ARBA00022921"/>
    </source>
</evidence>
<evidence type="ECO:0000256" key="7">
    <source>
        <dbReference type="ARBA" id="ARBA00023296"/>
    </source>
</evidence>
<dbReference type="GO" id="GO:0019028">
    <property type="term" value="C:viral capsid"/>
    <property type="evidence" value="ECO:0007669"/>
    <property type="project" value="InterPro"/>
</dbReference>
<dbReference type="GO" id="GO:0003677">
    <property type="term" value="F:DNA binding"/>
    <property type="evidence" value="ECO:0007669"/>
    <property type="project" value="UniProtKB-KW"/>
</dbReference>
<dbReference type="InterPro" id="IPR004912">
    <property type="entry name" value="Adeno_VII"/>
</dbReference>
<comment type="similarity">
    <text evidence="1">Belongs to the adenoviridae histone-like nucleoprotein family.</text>
</comment>
<dbReference type="Pfam" id="PF03228">
    <property type="entry name" value="Adeno_VII"/>
    <property type="match status" value="1"/>
</dbReference>
<protein>
    <submittedName>
        <fullName evidence="8">PVII protein</fullName>
    </submittedName>
</protein>
<evidence type="ECO:0000256" key="6">
    <source>
        <dbReference type="ARBA" id="ARBA00023125"/>
    </source>
</evidence>
<accession>Q4KWL0</accession>
<organism evidence="8">
    <name type="scientific">Northern Aplomado falcon adenovirus</name>
    <dbReference type="NCBI Taxonomy" id="415853"/>
    <lineage>
        <taxon>Viruses</taxon>
        <taxon>Varidnaviria</taxon>
        <taxon>Bamfordvirae</taxon>
        <taxon>Preplasmiviricota</taxon>
        <taxon>Polisuviricotina</taxon>
        <taxon>Pharingeaviricetes</taxon>
        <taxon>Rowavirales</taxon>
        <taxon>Adenoviridae</taxon>
        <taxon>Aviadenovirus</taxon>
        <taxon>Aviadenovirus falconis</taxon>
        <taxon>Falcon aviadenovirus A</taxon>
    </lineage>
</organism>
<proteinExistence type="inferred from homology"/>
<evidence type="ECO:0000256" key="3">
    <source>
        <dbReference type="ARBA" id="ARBA00022562"/>
    </source>
</evidence>
<dbReference type="GO" id="GO:0043657">
    <property type="term" value="C:host cell"/>
    <property type="evidence" value="ECO:0007669"/>
    <property type="project" value="GOC"/>
</dbReference>
<evidence type="ECO:0000313" key="8">
    <source>
        <dbReference type="EMBL" id="AAV90963.1"/>
    </source>
</evidence>
<keyword evidence="7" id="KW-1160">Virus entry into host cell</keyword>
<name>Q4KWL0_9ADEN</name>